<dbReference type="EMBL" id="KL197713">
    <property type="protein sequence ID" value="KDQ60621.1"/>
    <property type="molecule type" value="Genomic_DNA"/>
</dbReference>
<evidence type="ECO:0000256" key="6">
    <source>
        <dbReference type="ARBA" id="ARBA00023242"/>
    </source>
</evidence>
<organism evidence="12 13">
    <name type="scientific">Jaapia argillacea MUCL 33604</name>
    <dbReference type="NCBI Taxonomy" id="933084"/>
    <lineage>
        <taxon>Eukaryota</taxon>
        <taxon>Fungi</taxon>
        <taxon>Dikarya</taxon>
        <taxon>Basidiomycota</taxon>
        <taxon>Agaricomycotina</taxon>
        <taxon>Agaricomycetes</taxon>
        <taxon>Agaricomycetidae</taxon>
        <taxon>Jaapiales</taxon>
        <taxon>Jaapiaceae</taxon>
        <taxon>Jaapia</taxon>
    </lineage>
</organism>
<dbReference type="FunFam" id="3.30.40.10:FF:000037">
    <property type="entry name" value="Cdk-activating kinase assembly factor MAT1, centre"/>
    <property type="match status" value="1"/>
</dbReference>
<dbReference type="InterPro" id="IPR004575">
    <property type="entry name" value="MAT1/Tfb3"/>
</dbReference>
<feature type="compositionally biased region" description="Polar residues" evidence="10">
    <location>
        <begin position="23"/>
        <end position="45"/>
    </location>
</feature>
<dbReference type="SMART" id="SM00184">
    <property type="entry name" value="RING"/>
    <property type="match status" value="1"/>
</dbReference>
<dbReference type="OrthoDB" id="5963at2759"/>
<dbReference type="InterPro" id="IPR001841">
    <property type="entry name" value="Znf_RING"/>
</dbReference>
<comment type="subcellular location">
    <subcellularLocation>
        <location evidence="1">Nucleus</location>
    </subcellularLocation>
</comment>
<dbReference type="SUPFAM" id="SSF57850">
    <property type="entry name" value="RING/U-box"/>
    <property type="match status" value="1"/>
</dbReference>
<evidence type="ECO:0000256" key="2">
    <source>
        <dbReference type="ARBA" id="ARBA00022257"/>
    </source>
</evidence>
<dbReference type="NCBIfam" id="TIGR00570">
    <property type="entry name" value="cdk7"/>
    <property type="match status" value="1"/>
</dbReference>
<dbReference type="STRING" id="933084.A0A067QDD9"/>
<evidence type="ECO:0000256" key="8">
    <source>
        <dbReference type="ARBA" id="ARBA00033277"/>
    </source>
</evidence>
<evidence type="ECO:0000256" key="1">
    <source>
        <dbReference type="ARBA" id="ARBA00004123"/>
    </source>
</evidence>
<dbReference type="InParanoid" id="A0A067QDD9"/>
<reference evidence="13" key="1">
    <citation type="journal article" date="2014" name="Proc. Natl. Acad. Sci. U.S.A.">
        <title>Extensive sampling of basidiomycete genomes demonstrates inadequacy of the white-rot/brown-rot paradigm for wood decay fungi.</title>
        <authorList>
            <person name="Riley R."/>
            <person name="Salamov A.A."/>
            <person name="Brown D.W."/>
            <person name="Nagy L.G."/>
            <person name="Floudas D."/>
            <person name="Held B.W."/>
            <person name="Levasseur A."/>
            <person name="Lombard V."/>
            <person name="Morin E."/>
            <person name="Otillar R."/>
            <person name="Lindquist E.A."/>
            <person name="Sun H."/>
            <person name="LaButti K.M."/>
            <person name="Schmutz J."/>
            <person name="Jabbour D."/>
            <person name="Luo H."/>
            <person name="Baker S.E."/>
            <person name="Pisabarro A.G."/>
            <person name="Walton J.D."/>
            <person name="Blanchette R.A."/>
            <person name="Henrissat B."/>
            <person name="Martin F."/>
            <person name="Cullen D."/>
            <person name="Hibbett D.S."/>
            <person name="Grigoriev I.V."/>
        </authorList>
    </citation>
    <scope>NUCLEOTIDE SEQUENCE [LARGE SCALE GENOMIC DNA]</scope>
    <source>
        <strain evidence="13">MUCL 33604</strain>
    </source>
</reference>
<dbReference type="GO" id="GO:0061575">
    <property type="term" value="F:cyclin-dependent protein serine/threonine kinase activator activity"/>
    <property type="evidence" value="ECO:0007669"/>
    <property type="project" value="InterPro"/>
</dbReference>
<proteinExistence type="predicted"/>
<sequence>MSTTTRASNMGGWLRGTTIRKGLSTSSNPHTRSASPQVQSTSTTIFGGGVKDPSGRVSEFYSKEDVCPVCKSDRFLNPKLRLLVSSCYHKMCESCIDRLFTLGPAPCPICTKTLRKLAFTPQTFEDLEVEKEVSIRRRINKEFNRRREDFPDLRAYNDYLEELEDIIFNLINNLEPTQTEARITALRALSSQSQTETNLALEAAYAQSLLAQEEAEKQERQARALAAQKEEDEEREERERDKARVIELLERSQVGEEEAWKLIEKSRREAAAKKKKAKQTASAQAQAQLNARLLRTRAAQSAVLPDPPHVPLCDDYYVYDDMFEMRERYEDPASDAVRRDRDGLMRAGGYRVEEAWERALRCAVAGLEIMPLQGLGSESENGTATHHNVDEGGDVVMAIG</sequence>
<dbReference type="Gene3D" id="3.30.40.10">
    <property type="entry name" value="Zinc/RING finger domain, C3HC4 (zinc finger)"/>
    <property type="match status" value="1"/>
</dbReference>
<dbReference type="PROSITE" id="PS00518">
    <property type="entry name" value="ZF_RING_1"/>
    <property type="match status" value="1"/>
</dbReference>
<evidence type="ECO:0000256" key="7">
    <source>
        <dbReference type="ARBA" id="ARBA00029873"/>
    </source>
</evidence>
<evidence type="ECO:0000256" key="4">
    <source>
        <dbReference type="ARBA" id="ARBA00022771"/>
    </source>
</evidence>
<evidence type="ECO:0000256" key="9">
    <source>
        <dbReference type="PROSITE-ProRule" id="PRU00175"/>
    </source>
</evidence>
<dbReference type="GO" id="GO:0008270">
    <property type="term" value="F:zinc ion binding"/>
    <property type="evidence" value="ECO:0007669"/>
    <property type="project" value="UniProtKB-KW"/>
</dbReference>
<dbReference type="PANTHER" id="PTHR12683">
    <property type="entry name" value="CDK-ACTIVATING KINASE ASSEMBLY FACTOR MAT1"/>
    <property type="match status" value="1"/>
</dbReference>
<dbReference type="Pfam" id="PF17121">
    <property type="entry name" value="zf-C3HC4_5"/>
    <property type="match status" value="1"/>
</dbReference>
<protein>
    <recommendedName>
        <fullName evidence="2">RNA polymerase II transcription factor B subunit 3</fullName>
    </recommendedName>
    <alternativeName>
        <fullName evidence="8">RNA polymerase II transcription factor B 38 kDa subunit</fullName>
    </alternativeName>
    <alternativeName>
        <fullName evidence="7">RNA polymerase II transcription factor B p38 subunit</fullName>
    </alternativeName>
</protein>
<dbReference type="CDD" id="cd16573">
    <property type="entry name" value="RING-HC_TFB3-like"/>
    <property type="match status" value="1"/>
</dbReference>
<dbReference type="InterPro" id="IPR017907">
    <property type="entry name" value="Znf_RING_CS"/>
</dbReference>
<keyword evidence="13" id="KW-1185">Reference proteome</keyword>
<dbReference type="PANTHER" id="PTHR12683:SF13">
    <property type="entry name" value="CDK-ACTIVATING KINASE ASSEMBLY FACTOR MAT1"/>
    <property type="match status" value="1"/>
</dbReference>
<dbReference type="GO" id="GO:0006357">
    <property type="term" value="P:regulation of transcription by RNA polymerase II"/>
    <property type="evidence" value="ECO:0007669"/>
    <property type="project" value="TreeGrafter"/>
</dbReference>
<gene>
    <name evidence="12" type="ORF">JAAARDRAFT_31582</name>
</gene>
<dbReference type="GO" id="GO:0006289">
    <property type="term" value="P:nucleotide-excision repair"/>
    <property type="evidence" value="ECO:0007669"/>
    <property type="project" value="InterPro"/>
</dbReference>
<dbReference type="InterPro" id="IPR015877">
    <property type="entry name" value="MAT1_centre"/>
</dbReference>
<feature type="domain" description="RING-type" evidence="11">
    <location>
        <begin position="67"/>
        <end position="111"/>
    </location>
</feature>
<dbReference type="InterPro" id="IPR013083">
    <property type="entry name" value="Znf_RING/FYVE/PHD"/>
</dbReference>
<evidence type="ECO:0000256" key="10">
    <source>
        <dbReference type="SAM" id="MobiDB-lite"/>
    </source>
</evidence>
<evidence type="ECO:0000256" key="5">
    <source>
        <dbReference type="ARBA" id="ARBA00022833"/>
    </source>
</evidence>
<keyword evidence="3" id="KW-0479">Metal-binding</keyword>
<feature type="region of interest" description="Disordered" evidence="10">
    <location>
        <begin position="19"/>
        <end position="50"/>
    </location>
</feature>
<evidence type="ECO:0000313" key="13">
    <source>
        <dbReference type="Proteomes" id="UP000027265"/>
    </source>
</evidence>
<dbReference type="Pfam" id="PF06391">
    <property type="entry name" value="MAT1"/>
    <property type="match status" value="1"/>
</dbReference>
<evidence type="ECO:0000256" key="3">
    <source>
        <dbReference type="ARBA" id="ARBA00022723"/>
    </source>
</evidence>
<dbReference type="Proteomes" id="UP000027265">
    <property type="component" value="Unassembled WGS sequence"/>
</dbReference>
<name>A0A067QDD9_9AGAM</name>
<accession>A0A067QDD9</accession>
<keyword evidence="5" id="KW-0862">Zinc</keyword>
<evidence type="ECO:0000313" key="12">
    <source>
        <dbReference type="EMBL" id="KDQ60621.1"/>
    </source>
</evidence>
<dbReference type="GO" id="GO:0070985">
    <property type="term" value="C:transcription factor TFIIK complex"/>
    <property type="evidence" value="ECO:0007669"/>
    <property type="project" value="UniProtKB-ARBA"/>
</dbReference>
<keyword evidence="4 9" id="KW-0863">Zinc-finger</keyword>
<dbReference type="HOGENOM" id="CLU_048466_0_1_1"/>
<feature type="region of interest" description="Disordered" evidence="10">
    <location>
        <begin position="220"/>
        <end position="241"/>
    </location>
</feature>
<dbReference type="PROSITE" id="PS50089">
    <property type="entry name" value="ZF_RING_2"/>
    <property type="match status" value="1"/>
</dbReference>
<dbReference type="AlphaFoldDB" id="A0A067QDD9"/>
<keyword evidence="6" id="KW-0539">Nucleus</keyword>
<evidence type="ECO:0000259" key="11">
    <source>
        <dbReference type="PROSITE" id="PS50089"/>
    </source>
</evidence>